<reference evidence="1 2" key="1">
    <citation type="submission" date="2019-07" db="EMBL/GenBank/DDBJ databases">
        <title>antibiotic susceptibility of plant-derived lactic acid bacteria.</title>
        <authorList>
            <person name="Sugiyama M."/>
            <person name="Noda M."/>
        </authorList>
    </citation>
    <scope>NUCLEOTIDE SEQUENCE [LARGE SCALE GENOMIC DNA]</scope>
    <source>
        <strain evidence="1 2">15-1A</strain>
    </source>
</reference>
<dbReference type="AlphaFoldDB" id="A0AAI8R7B2"/>
<accession>A0AAI8R7B2</accession>
<evidence type="ECO:0000313" key="1">
    <source>
        <dbReference type="EMBL" id="BBM13544.1"/>
    </source>
</evidence>
<organism evidence="1 2">
    <name type="scientific">Enterococcus mundtii</name>
    <dbReference type="NCBI Taxonomy" id="53346"/>
    <lineage>
        <taxon>Bacteria</taxon>
        <taxon>Bacillati</taxon>
        <taxon>Bacillota</taxon>
        <taxon>Bacilli</taxon>
        <taxon>Lactobacillales</taxon>
        <taxon>Enterococcaceae</taxon>
        <taxon>Enterococcus</taxon>
    </lineage>
</organism>
<gene>
    <name evidence="1" type="ORF">EM151A_0302</name>
</gene>
<sequence length="66" mass="7650">MWLNEKKPEFDFKVINGIQVNNILSEKALTYRFLTETGHIQTIDKETGKVLKSEIDKRICDPADLI</sequence>
<dbReference type="Proteomes" id="UP000509460">
    <property type="component" value="Chromosome"/>
</dbReference>
<proteinExistence type="predicted"/>
<protein>
    <submittedName>
        <fullName evidence="1">Uncharacterized protein</fullName>
    </submittedName>
</protein>
<dbReference type="EMBL" id="AP019810">
    <property type="protein sequence ID" value="BBM13544.1"/>
    <property type="molecule type" value="Genomic_DNA"/>
</dbReference>
<evidence type="ECO:0000313" key="2">
    <source>
        <dbReference type="Proteomes" id="UP000509460"/>
    </source>
</evidence>
<name>A0AAI8R7B2_ENTMU</name>
<dbReference type="RefSeq" id="WP_178946435.1">
    <property type="nucleotide sequence ID" value="NZ_AP019810.1"/>
</dbReference>